<keyword evidence="5 7" id="KW-1133">Transmembrane helix</keyword>
<dbReference type="RefSeq" id="WP_154495530.1">
    <property type="nucleotide sequence ID" value="NZ_VUMU01000003.1"/>
</dbReference>
<feature type="transmembrane region" description="Helical" evidence="7">
    <location>
        <begin position="70"/>
        <end position="91"/>
    </location>
</feature>
<comment type="similarity">
    <text evidence="7">Belongs to the binding-protein-dependent transport system permease family.</text>
</comment>
<keyword evidence="4 7" id="KW-0812">Transmembrane</keyword>
<evidence type="ECO:0000256" key="1">
    <source>
        <dbReference type="ARBA" id="ARBA00004651"/>
    </source>
</evidence>
<evidence type="ECO:0000313" key="9">
    <source>
        <dbReference type="EMBL" id="MST57511.1"/>
    </source>
</evidence>
<dbReference type="EMBL" id="VUMU01000003">
    <property type="protein sequence ID" value="MST57511.1"/>
    <property type="molecule type" value="Genomic_DNA"/>
</dbReference>
<dbReference type="PANTHER" id="PTHR43744:SF2">
    <property type="entry name" value="ARABINOOLIGOSACCHARIDES TRANSPORT SYSTEM PERMEASE PROTEIN ARAQ"/>
    <property type="match status" value="1"/>
</dbReference>
<keyword evidence="6 7" id="KW-0472">Membrane</keyword>
<evidence type="ECO:0000256" key="3">
    <source>
        <dbReference type="ARBA" id="ARBA00022475"/>
    </source>
</evidence>
<keyword evidence="10" id="KW-1185">Reference proteome</keyword>
<name>A0A6L5YGY9_9FIRM</name>
<evidence type="ECO:0000256" key="5">
    <source>
        <dbReference type="ARBA" id="ARBA00022989"/>
    </source>
</evidence>
<dbReference type="Gene3D" id="1.10.3720.10">
    <property type="entry name" value="MetI-like"/>
    <property type="match status" value="1"/>
</dbReference>
<dbReference type="Pfam" id="PF00528">
    <property type="entry name" value="BPD_transp_1"/>
    <property type="match status" value="1"/>
</dbReference>
<dbReference type="GO" id="GO:0055085">
    <property type="term" value="P:transmembrane transport"/>
    <property type="evidence" value="ECO:0007669"/>
    <property type="project" value="InterPro"/>
</dbReference>
<sequence length="269" mass="29934">MKRVKKIAAYLFLTVASVISVFPLYWMISAATNNSTDVLGGRLLPGLHLIENYKELILQQNVGRSFGNSMFYSCTLSLLSLLVCSIAGYGFEVYHDKRKDTVMSILLLAMMVPFAATLIPLFKLFTGLGLQSTWIAYILPTISTPFLIMLFRQSTRTFPREIIEAARIDGLSEIKIFAKLYFPTMKSTYAAAMTVTFMNAWNNYLWPKVIMMSADSQTMPMMVANLSAGYSIDYGVLMLGVLICSLPTGILFLILQRSFTNGILGAVKG</sequence>
<accession>A0A6L5YGY9</accession>
<evidence type="ECO:0000256" key="2">
    <source>
        <dbReference type="ARBA" id="ARBA00022448"/>
    </source>
</evidence>
<feature type="transmembrane region" description="Helical" evidence="7">
    <location>
        <begin position="103"/>
        <end position="122"/>
    </location>
</feature>
<dbReference type="PROSITE" id="PS50928">
    <property type="entry name" value="ABC_TM1"/>
    <property type="match status" value="1"/>
</dbReference>
<feature type="transmembrane region" description="Helical" evidence="7">
    <location>
        <begin position="134"/>
        <end position="151"/>
    </location>
</feature>
<proteinExistence type="inferred from homology"/>
<dbReference type="GO" id="GO:0005886">
    <property type="term" value="C:plasma membrane"/>
    <property type="evidence" value="ECO:0007669"/>
    <property type="project" value="UniProtKB-SubCell"/>
</dbReference>
<comment type="caution">
    <text evidence="9">The sequence shown here is derived from an EMBL/GenBank/DDBJ whole genome shotgun (WGS) entry which is preliminary data.</text>
</comment>
<dbReference type="PANTHER" id="PTHR43744">
    <property type="entry name" value="ABC TRANSPORTER PERMEASE PROTEIN MG189-RELATED-RELATED"/>
    <property type="match status" value="1"/>
</dbReference>
<comment type="subcellular location">
    <subcellularLocation>
        <location evidence="1 7">Cell membrane</location>
        <topology evidence="1 7">Multi-pass membrane protein</topology>
    </subcellularLocation>
</comment>
<feature type="transmembrane region" description="Helical" evidence="7">
    <location>
        <begin position="7"/>
        <end position="28"/>
    </location>
</feature>
<keyword evidence="3" id="KW-1003">Cell membrane</keyword>
<dbReference type="Proteomes" id="UP000476055">
    <property type="component" value="Unassembled WGS sequence"/>
</dbReference>
<dbReference type="AlphaFoldDB" id="A0A6L5YGY9"/>
<reference evidence="9 10" key="1">
    <citation type="submission" date="2019-08" db="EMBL/GenBank/DDBJ databases">
        <title>In-depth cultivation of the pig gut microbiome towards novel bacterial diversity and tailored functional studies.</title>
        <authorList>
            <person name="Wylensek D."/>
            <person name="Hitch T.C.A."/>
            <person name="Clavel T."/>
        </authorList>
    </citation>
    <scope>NUCLEOTIDE SEQUENCE [LARGE SCALE GENOMIC DNA]</scope>
    <source>
        <strain evidence="9 10">WCA3-601-WT-6H</strain>
    </source>
</reference>
<evidence type="ECO:0000256" key="6">
    <source>
        <dbReference type="ARBA" id="ARBA00023136"/>
    </source>
</evidence>
<evidence type="ECO:0000259" key="8">
    <source>
        <dbReference type="PROSITE" id="PS50928"/>
    </source>
</evidence>
<dbReference type="CDD" id="cd06261">
    <property type="entry name" value="TM_PBP2"/>
    <property type="match status" value="1"/>
</dbReference>
<feature type="domain" description="ABC transmembrane type-1" evidence="8">
    <location>
        <begin position="66"/>
        <end position="255"/>
    </location>
</feature>
<evidence type="ECO:0000256" key="4">
    <source>
        <dbReference type="ARBA" id="ARBA00022692"/>
    </source>
</evidence>
<evidence type="ECO:0000256" key="7">
    <source>
        <dbReference type="RuleBase" id="RU363032"/>
    </source>
</evidence>
<keyword evidence="2 7" id="KW-0813">Transport</keyword>
<protein>
    <submittedName>
        <fullName evidence="9">Carbohydrate ABC transporter permease</fullName>
    </submittedName>
</protein>
<gene>
    <name evidence="9" type="ORF">FYJ59_04510</name>
</gene>
<organism evidence="9 10">
    <name type="scientific">Waltera intestinalis</name>
    <dbReference type="NCBI Taxonomy" id="2606635"/>
    <lineage>
        <taxon>Bacteria</taxon>
        <taxon>Bacillati</taxon>
        <taxon>Bacillota</taxon>
        <taxon>Clostridia</taxon>
        <taxon>Lachnospirales</taxon>
        <taxon>Lachnospiraceae</taxon>
        <taxon>Waltera</taxon>
    </lineage>
</organism>
<dbReference type="InterPro" id="IPR000515">
    <property type="entry name" value="MetI-like"/>
</dbReference>
<dbReference type="SUPFAM" id="SSF161098">
    <property type="entry name" value="MetI-like"/>
    <property type="match status" value="1"/>
</dbReference>
<feature type="transmembrane region" description="Helical" evidence="7">
    <location>
        <begin position="234"/>
        <end position="255"/>
    </location>
</feature>
<evidence type="ECO:0000313" key="10">
    <source>
        <dbReference type="Proteomes" id="UP000476055"/>
    </source>
</evidence>
<dbReference type="InterPro" id="IPR035906">
    <property type="entry name" value="MetI-like_sf"/>
</dbReference>